<dbReference type="Gene3D" id="3.40.190.10">
    <property type="entry name" value="Periplasmic binding protein-like II"/>
    <property type="match status" value="2"/>
</dbReference>
<dbReference type="PANTHER" id="PTHR44757:SF2">
    <property type="entry name" value="BIOFILM ARCHITECTURE MAINTENANCE PROTEIN MBAA"/>
    <property type="match status" value="1"/>
</dbReference>
<dbReference type="Pfam" id="PF00563">
    <property type="entry name" value="EAL"/>
    <property type="match status" value="1"/>
</dbReference>
<evidence type="ECO:0000256" key="2">
    <source>
        <dbReference type="SAM" id="Phobius"/>
    </source>
</evidence>
<evidence type="ECO:0000256" key="3">
    <source>
        <dbReference type="SAM" id="SignalP"/>
    </source>
</evidence>
<organism evidence="6 7">
    <name type="scientific">Frateuria flava</name>
    <dbReference type="NCBI Taxonomy" id="2821489"/>
    <lineage>
        <taxon>Bacteria</taxon>
        <taxon>Pseudomonadati</taxon>
        <taxon>Pseudomonadota</taxon>
        <taxon>Gammaproteobacteria</taxon>
        <taxon>Lysobacterales</taxon>
        <taxon>Rhodanobacteraceae</taxon>
        <taxon>Frateuria</taxon>
    </lineage>
</organism>
<dbReference type="InterPro" id="IPR043128">
    <property type="entry name" value="Rev_trsase/Diguanyl_cyclase"/>
</dbReference>
<feature type="transmembrane region" description="Helical" evidence="2">
    <location>
        <begin position="256"/>
        <end position="275"/>
    </location>
</feature>
<feature type="domain" description="GGDEF" evidence="5">
    <location>
        <begin position="317"/>
        <end position="449"/>
    </location>
</feature>
<reference evidence="6 7" key="1">
    <citation type="submission" date="2021-04" db="EMBL/GenBank/DDBJ databases">
        <authorList>
            <person name="Huq M.A."/>
        </authorList>
    </citation>
    <scope>NUCLEOTIDE SEQUENCE [LARGE SCALE GENOMIC DNA]</scope>
    <source>
        <strain evidence="6 7">MAH-13</strain>
    </source>
</reference>
<keyword evidence="7" id="KW-1185">Reference proteome</keyword>
<dbReference type="InterPro" id="IPR052155">
    <property type="entry name" value="Biofilm_reg_signaling"/>
</dbReference>
<dbReference type="PANTHER" id="PTHR44757">
    <property type="entry name" value="DIGUANYLATE CYCLASE DGCP"/>
    <property type="match status" value="1"/>
</dbReference>
<protein>
    <submittedName>
        <fullName evidence="6">EAL domain-containing protein</fullName>
    </submittedName>
</protein>
<dbReference type="InterPro" id="IPR001638">
    <property type="entry name" value="Solute-binding_3/MltF_N"/>
</dbReference>
<dbReference type="Pfam" id="PF00990">
    <property type="entry name" value="GGDEF"/>
    <property type="match status" value="1"/>
</dbReference>
<name>A0ABS4DNX2_9GAMM</name>
<dbReference type="SMART" id="SM00267">
    <property type="entry name" value="GGDEF"/>
    <property type="match status" value="1"/>
</dbReference>
<dbReference type="CDD" id="cd13706">
    <property type="entry name" value="PBP2_HisK_like_1"/>
    <property type="match status" value="1"/>
</dbReference>
<dbReference type="CDD" id="cd01948">
    <property type="entry name" value="EAL"/>
    <property type="match status" value="1"/>
</dbReference>
<proteinExistence type="predicted"/>
<dbReference type="SMART" id="SM00052">
    <property type="entry name" value="EAL"/>
    <property type="match status" value="1"/>
</dbReference>
<keyword evidence="2" id="KW-1133">Transmembrane helix</keyword>
<dbReference type="SUPFAM" id="SSF141868">
    <property type="entry name" value="EAL domain-like"/>
    <property type="match status" value="1"/>
</dbReference>
<evidence type="ECO:0000313" key="6">
    <source>
        <dbReference type="EMBL" id="MBP1474720.1"/>
    </source>
</evidence>
<dbReference type="Pfam" id="PF00497">
    <property type="entry name" value="SBP_bac_3"/>
    <property type="match status" value="1"/>
</dbReference>
<dbReference type="SMART" id="SM00062">
    <property type="entry name" value="PBPb"/>
    <property type="match status" value="1"/>
</dbReference>
<feature type="signal peptide" evidence="3">
    <location>
        <begin position="1"/>
        <end position="19"/>
    </location>
</feature>
<evidence type="ECO:0000259" key="4">
    <source>
        <dbReference type="PROSITE" id="PS50883"/>
    </source>
</evidence>
<dbReference type="Gene3D" id="3.30.70.270">
    <property type="match status" value="1"/>
</dbReference>
<feature type="region of interest" description="Disordered" evidence="1">
    <location>
        <begin position="704"/>
        <end position="728"/>
    </location>
</feature>
<dbReference type="EMBL" id="JAGJRS010000019">
    <property type="protein sequence ID" value="MBP1474720.1"/>
    <property type="molecule type" value="Genomic_DNA"/>
</dbReference>
<dbReference type="PROSITE" id="PS50883">
    <property type="entry name" value="EAL"/>
    <property type="match status" value="1"/>
</dbReference>
<feature type="chain" id="PRO_5045088700" evidence="3">
    <location>
        <begin position="20"/>
        <end position="728"/>
    </location>
</feature>
<dbReference type="InterPro" id="IPR035919">
    <property type="entry name" value="EAL_sf"/>
</dbReference>
<dbReference type="SUPFAM" id="SSF55073">
    <property type="entry name" value="Nucleotide cyclase"/>
    <property type="match status" value="1"/>
</dbReference>
<keyword evidence="2" id="KW-0812">Transmembrane</keyword>
<evidence type="ECO:0000313" key="7">
    <source>
        <dbReference type="Proteomes" id="UP000823790"/>
    </source>
</evidence>
<gene>
    <name evidence="6" type="ORF">J7I44_10460</name>
</gene>
<accession>A0ABS4DNX2</accession>
<keyword evidence="3" id="KW-0732">Signal</keyword>
<dbReference type="InterPro" id="IPR029787">
    <property type="entry name" value="Nucleotide_cyclase"/>
</dbReference>
<evidence type="ECO:0000259" key="5">
    <source>
        <dbReference type="PROSITE" id="PS50887"/>
    </source>
</evidence>
<dbReference type="InterPro" id="IPR000160">
    <property type="entry name" value="GGDEF_dom"/>
</dbReference>
<keyword evidence="2" id="KW-0472">Membrane</keyword>
<comment type="caution">
    <text evidence="6">The sequence shown here is derived from an EMBL/GenBank/DDBJ whole genome shotgun (WGS) entry which is preliminary data.</text>
</comment>
<dbReference type="Gene3D" id="3.20.20.450">
    <property type="entry name" value="EAL domain"/>
    <property type="match status" value="1"/>
</dbReference>
<dbReference type="PROSITE" id="PS50887">
    <property type="entry name" value="GGDEF"/>
    <property type="match status" value="1"/>
</dbReference>
<dbReference type="CDD" id="cd01949">
    <property type="entry name" value="GGDEF"/>
    <property type="match status" value="1"/>
</dbReference>
<dbReference type="RefSeq" id="WP_209620077.1">
    <property type="nucleotide sequence ID" value="NZ_JAGJRS010000019.1"/>
</dbReference>
<sequence>MTKWSTFAACLLVLCLPLAATGTPRTLRVVGDNNYPPYLFIGPDGKPQGYAADAWKLWESKTGIRVQLTATNWADAQRRLRSGQADVIDMIFRTPERAATLDFTRPFATVETGIYADRNLTGIADASGLRGFVVGVQRGDACVERLRRAGVSNMREYTSYSEIIDAARRGDVRIFCMDRSPAEYYLYRLHAQDDFVKAFDFYSDRFRRGVRKRDAATLALVEQGTKWITPQERERLHDKWMGQRVDLTGYAQRFKAVASALALVGVLLLAWVYSLRRAVRKRTRDLRFLAHYDPLTSLPNRHLLLDRIDHTLDQPDFALSVLLVNLDNFKRINDRFGHPLADELLKQIADRLKALVGPIDTVARLGGDDFVLTLRSADVGQVTALAEQARQTVARGLLIGGEEVFLSASVGVSLHPDDGRTGVALLKNADTAMSRAKQHGRNTISFYRASQSAQASYFVTMGTAIRHALQRDEFELHYQPQHCLRSGRIMGVEALLRWRRGTELVSPCEFIPCAEELGLIEELGEWVIRTACRQLALWRAGGSTLRMAVNLFARQLASPGLVAAVESALAHTQLPGELLELEITESALVGTEAEVATTLEAIRALGVRIAIDDFGTGYSSLAYLRHLPVTGVKIDKSFLEGAPEDPTAVEVIGAIVAMAHALNLTVVAEGVETEGQANLLERIGCELAQGWFYAAAMPPARITDALMSSPPESGSAAARPRQRRDSPF</sequence>
<dbReference type="NCBIfam" id="TIGR00254">
    <property type="entry name" value="GGDEF"/>
    <property type="match status" value="1"/>
</dbReference>
<dbReference type="Proteomes" id="UP000823790">
    <property type="component" value="Unassembled WGS sequence"/>
</dbReference>
<evidence type="ECO:0000256" key="1">
    <source>
        <dbReference type="SAM" id="MobiDB-lite"/>
    </source>
</evidence>
<dbReference type="InterPro" id="IPR001633">
    <property type="entry name" value="EAL_dom"/>
</dbReference>
<feature type="domain" description="EAL" evidence="4">
    <location>
        <begin position="458"/>
        <end position="710"/>
    </location>
</feature>
<dbReference type="SUPFAM" id="SSF53850">
    <property type="entry name" value="Periplasmic binding protein-like II"/>
    <property type="match status" value="1"/>
</dbReference>